<dbReference type="EMBL" id="QPIW01000066">
    <property type="protein sequence ID" value="RDB02240.1"/>
    <property type="molecule type" value="Genomic_DNA"/>
</dbReference>
<evidence type="ECO:0000313" key="3">
    <source>
        <dbReference type="Proteomes" id="UP000253141"/>
    </source>
</evidence>
<accession>A0A369I038</accession>
<evidence type="ECO:0000259" key="1">
    <source>
        <dbReference type="Pfam" id="PF13612"/>
    </source>
</evidence>
<dbReference type="Proteomes" id="UP000253141">
    <property type="component" value="Unassembled WGS sequence"/>
</dbReference>
<reference evidence="2 3" key="1">
    <citation type="submission" date="2018-07" db="EMBL/GenBank/DDBJ databases">
        <title>Genome analysis of Runella aurantiaca.</title>
        <authorList>
            <person name="Yang X."/>
        </authorList>
    </citation>
    <scope>NUCLEOTIDE SEQUENCE [LARGE SCALE GENOMIC DNA]</scope>
    <source>
        <strain evidence="2 3">YX9</strain>
    </source>
</reference>
<dbReference type="InterPro" id="IPR025668">
    <property type="entry name" value="Tnp_DDE_dom"/>
</dbReference>
<feature type="domain" description="Transposase DDE" evidence="1">
    <location>
        <begin position="105"/>
        <end position="262"/>
    </location>
</feature>
<protein>
    <submittedName>
        <fullName evidence="2">IS982 family transposase</fullName>
    </submittedName>
</protein>
<evidence type="ECO:0000313" key="2">
    <source>
        <dbReference type="EMBL" id="RDB02240.1"/>
    </source>
</evidence>
<dbReference type="AlphaFoldDB" id="A0A369I038"/>
<proteinExistence type="predicted"/>
<gene>
    <name evidence="2" type="ORF">DVG78_29885</name>
</gene>
<organism evidence="2 3">
    <name type="scientific">Runella aurantiaca</name>
    <dbReference type="NCBI Taxonomy" id="2282308"/>
    <lineage>
        <taxon>Bacteria</taxon>
        <taxon>Pseudomonadati</taxon>
        <taxon>Bacteroidota</taxon>
        <taxon>Cytophagia</taxon>
        <taxon>Cytophagales</taxon>
        <taxon>Spirosomataceae</taxon>
        <taxon>Runella</taxon>
    </lineage>
</organism>
<sequence length="303" mass="35370">MLTEIYYEVDEFNKKHLGKIAAYAATIDWHSKRHLGCMSEIMTILIYYHYSHYKNFKHYYLEYVSKELKKDFPTLVSYDRFIWYIPMAFLPMFCFHLHRCKSSIRTGIYFIDSTKIEACHPKRVHQHKVFKGLADWGKTSTGWFYGIKIHLIINNLGQVVQTCFTTGSCSDTNIATLFYLLKDLSGWVFGDKGYLMNEAKMAFVEYDNEVDFFAKPRNNAKKKSAKDTPLEAQKMAKKRPLIETVIGIQKMVMDLEHTRHRNPINAFTHSLAAMCAYSFYQRKPKVSIASPLELRQYCPPIAA</sequence>
<comment type="caution">
    <text evidence="2">The sequence shown here is derived from an EMBL/GenBank/DDBJ whole genome shotgun (WGS) entry which is preliminary data.</text>
</comment>
<keyword evidence="3" id="KW-1185">Reference proteome</keyword>
<dbReference type="NCBIfam" id="NF033520">
    <property type="entry name" value="transpos_IS982"/>
    <property type="match status" value="1"/>
</dbReference>
<name>A0A369I038_9BACT</name>
<dbReference type="Pfam" id="PF13612">
    <property type="entry name" value="DDE_Tnp_1_3"/>
    <property type="match status" value="1"/>
</dbReference>